<gene>
    <name evidence="12" type="primary">ddl</name>
    <name evidence="17" type="ORF">SAMN05443377_10490</name>
</gene>
<comment type="cofactor">
    <cofactor evidence="1">
        <name>Mn(2+)</name>
        <dbReference type="ChEBI" id="CHEBI:29035"/>
    </cofactor>
</comment>
<dbReference type="GO" id="GO:0071555">
    <property type="term" value="P:cell wall organization"/>
    <property type="evidence" value="ECO:0007669"/>
    <property type="project" value="UniProtKB-KW"/>
</dbReference>
<dbReference type="PANTHER" id="PTHR23132">
    <property type="entry name" value="D-ALANINE--D-ALANINE LIGASE"/>
    <property type="match status" value="1"/>
</dbReference>
<dbReference type="UniPathway" id="UPA00219"/>
<feature type="binding site" evidence="14">
    <location>
        <position position="331"/>
    </location>
    <ligand>
        <name>Mg(2+)</name>
        <dbReference type="ChEBI" id="CHEBI:18420"/>
        <label>2</label>
    </ligand>
</feature>
<dbReference type="GO" id="GO:0008716">
    <property type="term" value="F:D-alanine-D-alanine ligase activity"/>
    <property type="evidence" value="ECO:0007669"/>
    <property type="project" value="UniProtKB-UniRule"/>
</dbReference>
<dbReference type="NCBIfam" id="TIGR01205">
    <property type="entry name" value="D_ala_D_alaTIGR"/>
    <property type="match status" value="1"/>
</dbReference>
<dbReference type="EC" id="6.3.2.4" evidence="12"/>
<comment type="similarity">
    <text evidence="2 12">Belongs to the D-alanine--D-alanine ligase family.</text>
</comment>
<keyword evidence="6 15" id="KW-0067">ATP-binding</keyword>
<dbReference type="GO" id="GO:0005524">
    <property type="term" value="F:ATP binding"/>
    <property type="evidence" value="ECO:0007669"/>
    <property type="project" value="UniProtKB-UniRule"/>
</dbReference>
<evidence type="ECO:0000256" key="5">
    <source>
        <dbReference type="ARBA" id="ARBA00022741"/>
    </source>
</evidence>
<dbReference type="RefSeq" id="WP_091967878.1">
    <property type="nucleotide sequence ID" value="NZ_FOGZ01000004.1"/>
</dbReference>
<dbReference type="PROSITE" id="PS50975">
    <property type="entry name" value="ATP_GRASP"/>
    <property type="match status" value="1"/>
</dbReference>
<evidence type="ECO:0000256" key="6">
    <source>
        <dbReference type="ARBA" id="ARBA00022840"/>
    </source>
</evidence>
<dbReference type="InterPro" id="IPR013815">
    <property type="entry name" value="ATP_grasp_subdomain_1"/>
</dbReference>
<keyword evidence="4 14" id="KW-0479">Metal-binding</keyword>
<keyword evidence="18" id="KW-1185">Reference proteome</keyword>
<dbReference type="InterPro" id="IPR000291">
    <property type="entry name" value="D-Ala_lig_Van_CS"/>
</dbReference>
<feature type="domain" description="ATP-grasp" evidence="16">
    <location>
        <begin position="153"/>
        <end position="364"/>
    </location>
</feature>
<evidence type="ECO:0000256" key="4">
    <source>
        <dbReference type="ARBA" id="ARBA00022723"/>
    </source>
</evidence>
<dbReference type="HAMAP" id="MF_00047">
    <property type="entry name" value="Dala_Dala_lig"/>
    <property type="match status" value="1"/>
</dbReference>
<dbReference type="STRING" id="64702.SAMN05443377_10490"/>
<evidence type="ECO:0000313" key="18">
    <source>
        <dbReference type="Proteomes" id="UP000198815"/>
    </source>
</evidence>
<evidence type="ECO:0000256" key="12">
    <source>
        <dbReference type="HAMAP-Rule" id="MF_00047"/>
    </source>
</evidence>
<dbReference type="EMBL" id="FOGZ01000004">
    <property type="protein sequence ID" value="SER63299.1"/>
    <property type="molecule type" value="Genomic_DNA"/>
</dbReference>
<proteinExistence type="inferred from homology"/>
<evidence type="ECO:0000256" key="15">
    <source>
        <dbReference type="PROSITE-ProRule" id="PRU00409"/>
    </source>
</evidence>
<evidence type="ECO:0000256" key="11">
    <source>
        <dbReference type="ARBA" id="ARBA00023316"/>
    </source>
</evidence>
<dbReference type="InterPro" id="IPR011127">
    <property type="entry name" value="Dala_Dala_lig_N"/>
</dbReference>
<dbReference type="NCBIfam" id="NF002528">
    <property type="entry name" value="PRK01966.1-4"/>
    <property type="match status" value="1"/>
</dbReference>
<comment type="subcellular location">
    <subcellularLocation>
        <location evidence="12">Cytoplasm</location>
    </subcellularLocation>
</comment>
<evidence type="ECO:0000256" key="2">
    <source>
        <dbReference type="ARBA" id="ARBA00010871"/>
    </source>
</evidence>
<evidence type="ECO:0000256" key="14">
    <source>
        <dbReference type="PIRSR" id="PIRSR039102-3"/>
    </source>
</evidence>
<evidence type="ECO:0000256" key="13">
    <source>
        <dbReference type="PIRSR" id="PIRSR039102-1"/>
    </source>
</evidence>
<dbReference type="GO" id="GO:0005829">
    <property type="term" value="C:cytosol"/>
    <property type="evidence" value="ECO:0007669"/>
    <property type="project" value="TreeGrafter"/>
</dbReference>
<comment type="function">
    <text evidence="12">Cell wall formation.</text>
</comment>
<comment type="catalytic activity">
    <reaction evidence="12">
        <text>2 D-alanine + ATP = D-alanyl-D-alanine + ADP + phosphate + H(+)</text>
        <dbReference type="Rhea" id="RHEA:11224"/>
        <dbReference type="ChEBI" id="CHEBI:15378"/>
        <dbReference type="ChEBI" id="CHEBI:30616"/>
        <dbReference type="ChEBI" id="CHEBI:43474"/>
        <dbReference type="ChEBI" id="CHEBI:57416"/>
        <dbReference type="ChEBI" id="CHEBI:57822"/>
        <dbReference type="ChEBI" id="CHEBI:456216"/>
        <dbReference type="EC" id="6.3.2.4"/>
    </reaction>
</comment>
<dbReference type="Pfam" id="PF07478">
    <property type="entry name" value="Dala_Dala_lig_C"/>
    <property type="match status" value="1"/>
</dbReference>
<dbReference type="OrthoDB" id="9813261at2"/>
<dbReference type="Gene3D" id="3.40.50.20">
    <property type="match status" value="1"/>
</dbReference>
<dbReference type="Proteomes" id="UP000198815">
    <property type="component" value="Unassembled WGS sequence"/>
</dbReference>
<keyword evidence="9 12" id="KW-0573">Peptidoglycan synthesis</keyword>
<organism evidence="17 18">
    <name type="scientific">Propionibacterium cyclohexanicum</name>
    <dbReference type="NCBI Taxonomy" id="64702"/>
    <lineage>
        <taxon>Bacteria</taxon>
        <taxon>Bacillati</taxon>
        <taxon>Actinomycetota</taxon>
        <taxon>Actinomycetes</taxon>
        <taxon>Propionibacteriales</taxon>
        <taxon>Propionibacteriaceae</taxon>
        <taxon>Propionibacterium</taxon>
    </lineage>
</organism>
<evidence type="ECO:0000256" key="3">
    <source>
        <dbReference type="ARBA" id="ARBA00022598"/>
    </source>
</evidence>
<dbReference type="GO" id="GO:0009252">
    <property type="term" value="P:peptidoglycan biosynthetic process"/>
    <property type="evidence" value="ECO:0007669"/>
    <property type="project" value="UniProtKB-UniRule"/>
</dbReference>
<dbReference type="InterPro" id="IPR005905">
    <property type="entry name" value="D_ala_D_ala"/>
</dbReference>
<comment type="cofactor">
    <cofactor evidence="14">
        <name>Mg(2+)</name>
        <dbReference type="ChEBI" id="CHEBI:18420"/>
    </cofactor>
    <cofactor evidence="14">
        <name>Mn(2+)</name>
        <dbReference type="ChEBI" id="CHEBI:29035"/>
    </cofactor>
    <text evidence="14">Binds 2 magnesium or manganese ions per subunit.</text>
</comment>
<evidence type="ECO:0000313" key="17">
    <source>
        <dbReference type="EMBL" id="SER63299.1"/>
    </source>
</evidence>
<dbReference type="FunFam" id="3.30.470.20:FF:000008">
    <property type="entry name" value="D-alanine--D-alanine ligase"/>
    <property type="match status" value="1"/>
</dbReference>
<dbReference type="GO" id="GO:0046872">
    <property type="term" value="F:metal ion binding"/>
    <property type="evidence" value="ECO:0007669"/>
    <property type="project" value="UniProtKB-KW"/>
</dbReference>
<dbReference type="Pfam" id="PF01820">
    <property type="entry name" value="Dala_Dala_lig_N"/>
    <property type="match status" value="1"/>
</dbReference>
<feature type="active site" evidence="13">
    <location>
        <position position="342"/>
    </location>
</feature>
<keyword evidence="10 14" id="KW-0464">Manganese</keyword>
<feature type="active site" evidence="13">
    <location>
        <position position="202"/>
    </location>
</feature>
<keyword evidence="11 12" id="KW-0961">Cell wall biogenesis/degradation</keyword>
<sequence length="375" mass="41133">MPGQLNERISIAVVFGGQSTEHEVSCLTAAAALGAMDTSRYEVHGIGIDKSGIWHRYRPEEIRALQVVGEQLPVVDPHRPAAVLVRGAEGVRLASIDGQRLSEETPIDLAFPLMHGAYAEDGTIEGYFEMLGLRYVGCGVTSSAIGMDKQFMRICFQQAGIPVGPWLAIGSHQWPRHSDELLTRIREELRFPVYVKPSRGGSSVGIARVAEPQNLPEAIEHARRFDPKVIVEQGIVGGREVECAVLEAVPGEPQASVPGEIAMHANDGFYDYKAKYLPHGEVELRVPAPMDDAARRRVQELAVRCFTALDCEGLARVDLFLMPDGEVFVNEINTLPGFTALSMYPSLWRASGIEYPQLIDRLIDAALARPSTVLR</sequence>
<dbReference type="PANTHER" id="PTHR23132:SF25">
    <property type="entry name" value="D-ALANINE--D-ALANINE LIGASE A"/>
    <property type="match status" value="1"/>
</dbReference>
<evidence type="ECO:0000256" key="10">
    <source>
        <dbReference type="ARBA" id="ARBA00023211"/>
    </source>
</evidence>
<dbReference type="InterPro" id="IPR011095">
    <property type="entry name" value="Dala_Dala_lig_C"/>
</dbReference>
<dbReference type="InterPro" id="IPR016185">
    <property type="entry name" value="PreATP-grasp_dom_sf"/>
</dbReference>
<accession>A0A1H9QTV9</accession>
<keyword evidence="5 15" id="KW-0547">Nucleotide-binding</keyword>
<keyword evidence="8 12" id="KW-0133">Cell shape</keyword>
<dbReference type="AlphaFoldDB" id="A0A1H9QTV9"/>
<dbReference type="Gene3D" id="3.30.470.20">
    <property type="entry name" value="ATP-grasp fold, B domain"/>
    <property type="match status" value="1"/>
</dbReference>
<dbReference type="Gene3D" id="3.30.1490.20">
    <property type="entry name" value="ATP-grasp fold, A domain"/>
    <property type="match status" value="1"/>
</dbReference>
<evidence type="ECO:0000256" key="7">
    <source>
        <dbReference type="ARBA" id="ARBA00022842"/>
    </source>
</evidence>
<feature type="active site" evidence="13">
    <location>
        <position position="21"/>
    </location>
</feature>
<dbReference type="PROSITE" id="PS00844">
    <property type="entry name" value="DALA_DALA_LIGASE_2"/>
    <property type="match status" value="1"/>
</dbReference>
<dbReference type="GO" id="GO:0008360">
    <property type="term" value="P:regulation of cell shape"/>
    <property type="evidence" value="ECO:0007669"/>
    <property type="project" value="UniProtKB-KW"/>
</dbReference>
<evidence type="ECO:0000256" key="8">
    <source>
        <dbReference type="ARBA" id="ARBA00022960"/>
    </source>
</evidence>
<feature type="binding site" evidence="14">
    <location>
        <position position="333"/>
    </location>
    <ligand>
        <name>Mg(2+)</name>
        <dbReference type="ChEBI" id="CHEBI:18420"/>
        <label>2</label>
    </ligand>
</feature>
<dbReference type="SUPFAM" id="SSF52440">
    <property type="entry name" value="PreATP-grasp domain"/>
    <property type="match status" value="1"/>
</dbReference>
<evidence type="ECO:0000256" key="9">
    <source>
        <dbReference type="ARBA" id="ARBA00022984"/>
    </source>
</evidence>
<comment type="pathway">
    <text evidence="12">Cell wall biogenesis; peptidoglycan biosynthesis.</text>
</comment>
<dbReference type="SUPFAM" id="SSF56059">
    <property type="entry name" value="Glutathione synthetase ATP-binding domain-like"/>
    <property type="match status" value="1"/>
</dbReference>
<name>A0A1H9QTV9_9ACTN</name>
<dbReference type="PIRSF" id="PIRSF039102">
    <property type="entry name" value="Ddl/VanB"/>
    <property type="match status" value="1"/>
</dbReference>
<feature type="binding site" evidence="14">
    <location>
        <position position="331"/>
    </location>
    <ligand>
        <name>Mg(2+)</name>
        <dbReference type="ChEBI" id="CHEBI:18420"/>
        <label>1</label>
    </ligand>
</feature>
<keyword evidence="3 12" id="KW-0436">Ligase</keyword>
<feature type="binding site" evidence="14">
    <location>
        <position position="318"/>
    </location>
    <ligand>
        <name>Mg(2+)</name>
        <dbReference type="ChEBI" id="CHEBI:18420"/>
        <label>1</label>
    </ligand>
</feature>
<evidence type="ECO:0000259" key="16">
    <source>
        <dbReference type="PROSITE" id="PS50975"/>
    </source>
</evidence>
<evidence type="ECO:0000256" key="1">
    <source>
        <dbReference type="ARBA" id="ARBA00001936"/>
    </source>
</evidence>
<keyword evidence="12" id="KW-0963">Cytoplasm</keyword>
<reference evidence="17 18" key="1">
    <citation type="submission" date="2016-10" db="EMBL/GenBank/DDBJ databases">
        <authorList>
            <person name="de Groot N.N."/>
        </authorList>
    </citation>
    <scope>NUCLEOTIDE SEQUENCE [LARGE SCALE GENOMIC DNA]</scope>
    <source>
        <strain evidence="17 18">DSM 16859</strain>
    </source>
</reference>
<keyword evidence="7 14" id="KW-0460">Magnesium</keyword>
<dbReference type="InterPro" id="IPR011761">
    <property type="entry name" value="ATP-grasp"/>
</dbReference>
<protein>
    <recommendedName>
        <fullName evidence="12">D-alanine--D-alanine ligase</fullName>
        <ecNumber evidence="12">6.3.2.4</ecNumber>
    </recommendedName>
    <alternativeName>
        <fullName evidence="12">D-Ala-D-Ala ligase</fullName>
    </alternativeName>
    <alternativeName>
        <fullName evidence="12">D-alanylalanine synthetase</fullName>
    </alternativeName>
</protein>